<evidence type="ECO:0008006" key="3">
    <source>
        <dbReference type="Google" id="ProtNLM"/>
    </source>
</evidence>
<keyword evidence="2" id="KW-1185">Reference proteome</keyword>
<sequence length="412" mass="42798">MADIAPVPASTPVVDEVAGLARLAGALVDQLTIPVRDTHRAVADRVFRAVGPSATPVRLAHDAVAGAVYASVRGGSRLLGAGAGTAIAAVNGFRPRRSVSATPLGATGLAFASGLLGDWLEGRADDLVVPTTVTHHGRAVSLEGDVPLGVDAPTDRVVVFVHGLAETTYSWAWWSTAEDGTHVPTYGERLAEVGWTPLEVGYNTGRPVADSGADLAELLDRVVATWPVPVAEVALVGHSMGGLVISAAAHRGLASGHAWVSRTSHVVTLGTPHTGSWLAKGAAGAVRALERLPETRGLGGIIDLRSAGIRDLTHGWRPEPDPEAPDDEIEELAALLPHARHAYVAATLGSERHALSRLLGDGLVHLTSSTAPGSAGGPNIAVRHHPNVGHIRLVHHQAVADDLVDWLEPRVD</sequence>
<gene>
    <name evidence="1" type="ORF">PO878_20600</name>
</gene>
<proteinExistence type="predicted"/>
<dbReference type="RefSeq" id="WP_272736418.1">
    <property type="nucleotide sequence ID" value="NZ_CP116942.1"/>
</dbReference>
<protein>
    <recommendedName>
        <fullName evidence="3">Alpha/beta hydrolase</fullName>
    </recommendedName>
</protein>
<dbReference type="EMBL" id="CP116942">
    <property type="protein sequence ID" value="WCO66896.1"/>
    <property type="molecule type" value="Genomic_DNA"/>
</dbReference>
<evidence type="ECO:0000313" key="1">
    <source>
        <dbReference type="EMBL" id="WCO66896.1"/>
    </source>
</evidence>
<dbReference type="SUPFAM" id="SSF53474">
    <property type="entry name" value="alpha/beta-Hydrolases"/>
    <property type="match status" value="1"/>
</dbReference>
<dbReference type="AlphaFoldDB" id="A0AAE9YFK3"/>
<dbReference type="PANTHER" id="PTHR37946">
    <property type="entry name" value="SLL1969 PROTEIN"/>
    <property type="match status" value="1"/>
</dbReference>
<dbReference type="Proteomes" id="UP001216390">
    <property type="component" value="Chromosome"/>
</dbReference>
<evidence type="ECO:0000313" key="2">
    <source>
        <dbReference type="Proteomes" id="UP001216390"/>
    </source>
</evidence>
<dbReference type="InterPro" id="IPR029058">
    <property type="entry name" value="AB_hydrolase_fold"/>
</dbReference>
<organism evidence="1 2">
    <name type="scientific">Iamia majanohamensis</name>
    <dbReference type="NCBI Taxonomy" id="467976"/>
    <lineage>
        <taxon>Bacteria</taxon>
        <taxon>Bacillati</taxon>
        <taxon>Actinomycetota</taxon>
        <taxon>Acidimicrobiia</taxon>
        <taxon>Acidimicrobiales</taxon>
        <taxon>Iamiaceae</taxon>
        <taxon>Iamia</taxon>
    </lineage>
</organism>
<dbReference type="Gene3D" id="3.40.50.1820">
    <property type="entry name" value="alpha/beta hydrolase"/>
    <property type="match status" value="1"/>
</dbReference>
<reference evidence="1" key="1">
    <citation type="submission" date="2023-01" db="EMBL/GenBank/DDBJ databases">
        <title>The diversity of Class Acidimicrobiia in South China Sea sediment environments and the proposal of Iamia marina sp. nov., a novel species of the genus Iamia.</title>
        <authorList>
            <person name="He Y."/>
            <person name="Tian X."/>
        </authorList>
    </citation>
    <scope>NUCLEOTIDE SEQUENCE</scope>
    <source>
        <strain evidence="1">DSM 19957</strain>
    </source>
</reference>
<name>A0AAE9YFK3_9ACTN</name>
<dbReference type="KEGG" id="ima:PO878_20600"/>
<accession>A0AAE9YFK3</accession>
<dbReference type="PANTHER" id="PTHR37946:SF1">
    <property type="entry name" value="SLL1969 PROTEIN"/>
    <property type="match status" value="1"/>
</dbReference>